<dbReference type="PANTHER" id="PTHR30408">
    <property type="entry name" value="TYPE-1 RESTRICTION ENZYME ECOKI SPECIFICITY PROTEIN"/>
    <property type="match status" value="1"/>
</dbReference>
<dbReference type="CDD" id="cd17267">
    <property type="entry name" value="RMtype1_S_EcoAO83I-TRD1-CR1_like"/>
    <property type="match status" value="1"/>
</dbReference>
<dbReference type="Gene3D" id="1.10.287.1120">
    <property type="entry name" value="Bipartite methylase S protein"/>
    <property type="match status" value="1"/>
</dbReference>
<evidence type="ECO:0000259" key="4">
    <source>
        <dbReference type="Pfam" id="PF01420"/>
    </source>
</evidence>
<proteinExistence type="inferred from homology"/>
<keyword evidence="6" id="KW-1185">Reference proteome</keyword>
<evidence type="ECO:0000313" key="5">
    <source>
        <dbReference type="EMBL" id="MBB3773239.1"/>
    </source>
</evidence>
<keyword evidence="3" id="KW-0238">DNA-binding</keyword>
<protein>
    <submittedName>
        <fullName evidence="5">Type I restriction enzyme S subunit</fullName>
        <ecNumber evidence="5">3.1.21.3</ecNumber>
    </submittedName>
</protein>
<comment type="caution">
    <text evidence="5">The sequence shown here is derived from an EMBL/GenBank/DDBJ whole genome shotgun (WGS) entry which is preliminary data.</text>
</comment>
<dbReference type="Gene3D" id="3.90.220.20">
    <property type="entry name" value="DNA methylase specificity domains"/>
    <property type="match status" value="2"/>
</dbReference>
<sequence>MVEWRETTWGAEISLEYGKGIRGYADAVGPYRVFGSNGPVGWTNEPLAPGPGVILGRKGAYRGVQFSKEPFFVIDTAYYVVPKSELDMRWLYYSIIHHKLGEIDDGSPIPSTTRAAVYVRDLSVPELAEQEAIASVLGALDDKIELNRRMNETLEAMARAIFKDWFVDFGPTRAKMAMRGEDPQKENVARAPYLAPDIWSLFPDRLDDDGKPEGWGSVFLGDLAEQIAMGPFGSNIKVETFVESGVPIISGSHLRGMRLDDRGYNFVSTEHADRLSRSNVKRGDVIFTHAGSIGQASIIPDTSKYDRYILSQRQFYMRCNLGLISPMYIVHFFHTSEGQHALLANASQVGVPSIARPATYIRSIKICCPPKMLLSAFDTIARCLHLKAGLNLKENSTLTATRDFLLPKLMSGEIRVRDAEKLVEAVA</sequence>
<evidence type="ECO:0000313" key="6">
    <source>
        <dbReference type="Proteomes" id="UP000533469"/>
    </source>
</evidence>
<evidence type="ECO:0000256" key="2">
    <source>
        <dbReference type="ARBA" id="ARBA00022747"/>
    </source>
</evidence>
<dbReference type="InterPro" id="IPR000055">
    <property type="entry name" value="Restrct_endonuc_typeI_TRD"/>
</dbReference>
<dbReference type="GO" id="GO:0009035">
    <property type="term" value="F:type I site-specific deoxyribonuclease activity"/>
    <property type="evidence" value="ECO:0007669"/>
    <property type="project" value="UniProtKB-EC"/>
</dbReference>
<dbReference type="GO" id="GO:0009307">
    <property type="term" value="P:DNA restriction-modification system"/>
    <property type="evidence" value="ECO:0007669"/>
    <property type="project" value="UniProtKB-KW"/>
</dbReference>
<reference evidence="5 6" key="1">
    <citation type="submission" date="2020-08" db="EMBL/GenBank/DDBJ databases">
        <title>Genomic Encyclopedia of Type Strains, Phase IV (KMG-IV): sequencing the most valuable type-strain genomes for metagenomic binning, comparative biology and taxonomic classification.</title>
        <authorList>
            <person name="Goeker M."/>
        </authorList>
    </citation>
    <scope>NUCLEOTIDE SEQUENCE [LARGE SCALE GENOMIC DNA]</scope>
    <source>
        <strain evidence="5 6">DSM 5895</strain>
    </source>
</reference>
<dbReference type="EMBL" id="JACICD010000009">
    <property type="protein sequence ID" value="MBB3773239.1"/>
    <property type="molecule type" value="Genomic_DNA"/>
</dbReference>
<dbReference type="SUPFAM" id="SSF116734">
    <property type="entry name" value="DNA methylase specificity domain"/>
    <property type="match status" value="2"/>
</dbReference>
<dbReference type="InterPro" id="IPR052021">
    <property type="entry name" value="Type-I_RS_S_subunit"/>
</dbReference>
<evidence type="ECO:0000256" key="3">
    <source>
        <dbReference type="ARBA" id="ARBA00023125"/>
    </source>
</evidence>
<keyword evidence="5" id="KW-0378">Hydrolase</keyword>
<gene>
    <name evidence="5" type="ORF">FHS55_003872</name>
</gene>
<dbReference type="EC" id="3.1.21.3" evidence="5"/>
<dbReference type="GO" id="GO:0003677">
    <property type="term" value="F:DNA binding"/>
    <property type="evidence" value="ECO:0007669"/>
    <property type="project" value="UniProtKB-KW"/>
</dbReference>
<keyword evidence="2" id="KW-0680">Restriction system</keyword>
<evidence type="ECO:0000256" key="1">
    <source>
        <dbReference type="ARBA" id="ARBA00010923"/>
    </source>
</evidence>
<dbReference type="Pfam" id="PF01420">
    <property type="entry name" value="Methylase_S"/>
    <property type="match status" value="1"/>
</dbReference>
<comment type="similarity">
    <text evidence="1">Belongs to the type-I restriction system S methylase family.</text>
</comment>
<feature type="domain" description="Type I restriction modification DNA specificity" evidence="4">
    <location>
        <begin position="43"/>
        <end position="155"/>
    </location>
</feature>
<dbReference type="Proteomes" id="UP000533469">
    <property type="component" value="Unassembled WGS sequence"/>
</dbReference>
<accession>A0A839ZEQ1</accession>
<dbReference type="AlphaFoldDB" id="A0A839ZEQ1"/>
<name>A0A839ZEQ1_9HYPH</name>
<organism evidence="5 6">
    <name type="scientific">Ancylobacter tetraedralis</name>
    <dbReference type="NCBI Taxonomy" id="217068"/>
    <lineage>
        <taxon>Bacteria</taxon>
        <taxon>Pseudomonadati</taxon>
        <taxon>Pseudomonadota</taxon>
        <taxon>Alphaproteobacteria</taxon>
        <taxon>Hyphomicrobiales</taxon>
        <taxon>Xanthobacteraceae</taxon>
        <taxon>Ancylobacter</taxon>
    </lineage>
</organism>
<dbReference type="PANTHER" id="PTHR30408:SF13">
    <property type="entry name" value="TYPE I RESTRICTION ENZYME HINDI SPECIFICITY SUBUNIT"/>
    <property type="match status" value="1"/>
</dbReference>
<dbReference type="InterPro" id="IPR044946">
    <property type="entry name" value="Restrct_endonuc_typeI_TRD_sf"/>
</dbReference>
<dbReference type="RefSeq" id="WP_183191394.1">
    <property type="nucleotide sequence ID" value="NZ_JACICD010000009.1"/>
</dbReference>